<dbReference type="CDD" id="cd19961">
    <property type="entry name" value="EcYidC-like_peri"/>
    <property type="match status" value="1"/>
</dbReference>
<comment type="subunit">
    <text evidence="13">Interacts with the Sec translocase complex via SecD. Specifically interacts with transmembrane segments of nascent integral membrane proteins during membrane integration.</text>
</comment>
<dbReference type="InterPro" id="IPR047196">
    <property type="entry name" value="YidC_ALB_C"/>
</dbReference>
<evidence type="ECO:0000256" key="2">
    <source>
        <dbReference type="ARBA" id="ARBA00010527"/>
    </source>
</evidence>
<evidence type="ECO:0000313" key="16">
    <source>
        <dbReference type="EMBL" id="BET44924.1"/>
    </source>
</evidence>
<evidence type="ECO:0000256" key="9">
    <source>
        <dbReference type="ARBA" id="ARBA00023136"/>
    </source>
</evidence>
<dbReference type="EMBL" id="AP028961">
    <property type="protein sequence ID" value="BET44924.1"/>
    <property type="molecule type" value="Genomic_DNA"/>
</dbReference>
<name>A0AAT9G5D0_9ENTR</name>
<accession>A0AAT9G5D0</accession>
<dbReference type="NCBIfam" id="NF002351">
    <property type="entry name" value="PRK01318.1-1"/>
    <property type="match status" value="1"/>
</dbReference>
<keyword evidence="7 13" id="KW-0653">Protein transport</keyword>
<dbReference type="PANTHER" id="PTHR12428">
    <property type="entry name" value="OXA1"/>
    <property type="match status" value="1"/>
</dbReference>
<feature type="transmembrane region" description="Helical" evidence="13">
    <location>
        <begin position="7"/>
        <end position="23"/>
    </location>
</feature>
<organism evidence="16">
    <name type="scientific">Candidatus Aschnera chinzeii</name>
    <dbReference type="NCBI Taxonomy" id="1485666"/>
    <lineage>
        <taxon>Bacteria</taxon>
        <taxon>Pseudomonadati</taxon>
        <taxon>Pseudomonadota</taxon>
        <taxon>Gammaproteobacteria</taxon>
        <taxon>Enterobacterales</taxon>
        <taxon>Enterobacteriaceae</taxon>
        <taxon>Candidatus Aschnera</taxon>
    </lineage>
</organism>
<dbReference type="AlphaFoldDB" id="A0AAT9G5D0"/>
<reference evidence="16" key="1">
    <citation type="journal article" date="2023" name="Front. Microbiol.">
        <title>Genome analysis of Candidatus Aschnera chinzeii, the bacterial endosymbiont of the blood-sucking bat fly Penicillidia jenynsii (Insecta: Diptera: Nycteribiidae).</title>
        <authorList>
            <person name="Koga R."/>
            <person name="Moriyama M."/>
            <person name="Nozaki T."/>
            <person name="Fukatsu T."/>
        </authorList>
    </citation>
    <scope>NUCLEOTIDE SEQUENCE</scope>
    <source>
        <strain evidence="16">Kw-01</strain>
    </source>
</reference>
<dbReference type="Gene3D" id="2.70.98.90">
    <property type="match status" value="1"/>
</dbReference>
<evidence type="ECO:0000256" key="5">
    <source>
        <dbReference type="ARBA" id="ARBA00022475"/>
    </source>
</evidence>
<gene>
    <name evidence="13 16" type="primary">yidC</name>
    <name evidence="16" type="ORF">ACHINZ_5990</name>
</gene>
<evidence type="ECO:0000256" key="7">
    <source>
        <dbReference type="ARBA" id="ARBA00022927"/>
    </source>
</evidence>
<evidence type="ECO:0000256" key="6">
    <source>
        <dbReference type="ARBA" id="ARBA00022692"/>
    </source>
</evidence>
<evidence type="ECO:0000259" key="14">
    <source>
        <dbReference type="Pfam" id="PF02096"/>
    </source>
</evidence>
<dbReference type="InterPro" id="IPR019998">
    <property type="entry name" value="Membr_insert_YidC"/>
</dbReference>
<dbReference type="Pfam" id="PF14849">
    <property type="entry name" value="YidC_periplas"/>
    <property type="match status" value="1"/>
</dbReference>
<evidence type="ECO:0000256" key="3">
    <source>
        <dbReference type="ARBA" id="ARBA00015325"/>
    </source>
</evidence>
<protein>
    <recommendedName>
        <fullName evidence="3 13">Membrane protein insertase YidC</fullName>
    </recommendedName>
    <alternativeName>
        <fullName evidence="12 13">Foldase YidC</fullName>
    </alternativeName>
    <alternativeName>
        <fullName evidence="11 13">Membrane integrase YidC</fullName>
    </alternativeName>
    <alternativeName>
        <fullName evidence="13">Membrane protein YidC</fullName>
    </alternativeName>
</protein>
<comment type="similarity">
    <text evidence="2 13">Belongs to the OXA1/ALB3/YidC family. Type 1 subfamily.</text>
</comment>
<proteinExistence type="inferred from homology"/>
<evidence type="ECO:0000256" key="1">
    <source>
        <dbReference type="ARBA" id="ARBA00004429"/>
    </source>
</evidence>
<dbReference type="Pfam" id="PF02096">
    <property type="entry name" value="60KD_IMP"/>
    <property type="match status" value="1"/>
</dbReference>
<dbReference type="CDD" id="cd20070">
    <property type="entry name" value="5TM_YidC_Alb3"/>
    <property type="match status" value="1"/>
</dbReference>
<dbReference type="InterPro" id="IPR028055">
    <property type="entry name" value="YidC/Oxa/ALB_C"/>
</dbReference>
<evidence type="ECO:0000259" key="15">
    <source>
        <dbReference type="Pfam" id="PF14849"/>
    </source>
</evidence>
<feature type="domain" description="Membrane insertase YidC N-terminal" evidence="15">
    <location>
        <begin position="59"/>
        <end position="340"/>
    </location>
</feature>
<comment type="subcellular location">
    <subcellularLocation>
        <location evidence="1">Cell inner membrane</location>
        <topology evidence="1">Multi-pass membrane protein</topology>
    </subcellularLocation>
    <subcellularLocation>
        <location evidence="13">Cell membrane</location>
        <topology evidence="13">Multi-pass membrane protein</topology>
    </subcellularLocation>
</comment>
<dbReference type="PRINTS" id="PR01900">
    <property type="entry name" value="YIDCPROTEIN"/>
</dbReference>
<sequence>MDVQRNFLFIMFLFIALLIWQIWENHRFESTGDSINRNVANILNDNRQTTSSYIHDNLISVQTDVLKISIDLNGGDIYEAYLLNYNDQLHSSIPFKLLQTTKQFIYQAQSGIIGKDGPDNINYNYGARPLYYVTTKYFKIEKDKNILYVPLTFTDKHGVIYQKIFIFQRGKYNISVKYNIINNQDKALNLIFFGQLKQTVDEPENRESNNSFALHSYRGTAYSSDIANYTKYSFEDINKEDLNLTTKNGWIAMLQRYFVTAWIPNNQNKNLFYTTYLDNNIAIIGYKSMPIVVPQKSEFNYYTQLWIGPELQSEMAAVAAHLDLTVDHGWLWFISQPLFNLLKLIYGIVDNWGVAIIIITFIVRVVMYPLTKAQYTSMAKMRLLQPKIAIIRERLGDNSQKISQEMMELYKTEKVNPLGGCLPLLIQMPIFLALYYMLIGSVELRHANFIWWIQDLSAKDPYYILPMFMGITMFIIQKISPTSISDPVQQKIMMCMPFIFTIFFLWFPSGLVLYYIISNLITIIQQQIIYHGLEKVGLYTKHK</sequence>
<dbReference type="GO" id="GO:0015031">
    <property type="term" value="P:protein transport"/>
    <property type="evidence" value="ECO:0007669"/>
    <property type="project" value="UniProtKB-KW"/>
</dbReference>
<feature type="transmembrane region" description="Helical" evidence="13">
    <location>
        <begin position="492"/>
        <end position="517"/>
    </location>
</feature>
<evidence type="ECO:0000256" key="13">
    <source>
        <dbReference type="HAMAP-Rule" id="MF_01810"/>
    </source>
</evidence>
<keyword evidence="4 13" id="KW-0813">Transport</keyword>
<comment type="function">
    <text evidence="13">Required for the insertion and/or proper folding and/or complex formation of integral membrane proteins into the membrane. Involved in integration of membrane proteins that insert both dependently and independently of the Sec translocase complex, as well as at least some lipoproteins. Aids folding of multispanning membrane proteins.</text>
</comment>
<dbReference type="PANTHER" id="PTHR12428:SF65">
    <property type="entry name" value="CYTOCHROME C OXIDASE ASSEMBLY PROTEIN COX18, MITOCHONDRIAL"/>
    <property type="match status" value="1"/>
</dbReference>
<evidence type="ECO:0000256" key="10">
    <source>
        <dbReference type="ARBA" id="ARBA00023186"/>
    </source>
</evidence>
<dbReference type="InterPro" id="IPR028053">
    <property type="entry name" value="Membr_insert_YidC_N"/>
</dbReference>
<dbReference type="NCBIfam" id="TIGR03593">
    <property type="entry name" value="yidC_nterm"/>
    <property type="match status" value="1"/>
</dbReference>
<dbReference type="GO" id="GO:0032977">
    <property type="term" value="F:membrane insertase activity"/>
    <property type="evidence" value="ECO:0007669"/>
    <property type="project" value="InterPro"/>
</dbReference>
<dbReference type="HAMAP" id="MF_01810">
    <property type="entry name" value="YidC_type1"/>
    <property type="match status" value="1"/>
</dbReference>
<dbReference type="PRINTS" id="PR00701">
    <property type="entry name" value="60KDINNERMP"/>
</dbReference>
<dbReference type="GO" id="GO:0051205">
    <property type="term" value="P:protein insertion into membrane"/>
    <property type="evidence" value="ECO:0007669"/>
    <property type="project" value="TreeGrafter"/>
</dbReference>
<feature type="transmembrane region" description="Helical" evidence="13">
    <location>
        <begin position="352"/>
        <end position="371"/>
    </location>
</feature>
<keyword evidence="8 13" id="KW-1133">Transmembrane helix</keyword>
<dbReference type="InterPro" id="IPR038221">
    <property type="entry name" value="YidC_periplasmic_sf"/>
</dbReference>
<feature type="domain" description="Membrane insertase YidC/Oxa/ALB C-terminal" evidence="14">
    <location>
        <begin position="352"/>
        <end position="530"/>
    </location>
</feature>
<keyword evidence="9 13" id="KW-0472">Membrane</keyword>
<reference evidence="16" key="2">
    <citation type="submission" date="2023-10" db="EMBL/GenBank/DDBJ databases">
        <authorList>
            <person name="Koga R."/>
            <person name="Fukatsu T."/>
        </authorList>
    </citation>
    <scope>NUCLEOTIDE SEQUENCE</scope>
    <source>
        <strain evidence="16">Kw-01</strain>
    </source>
</reference>
<dbReference type="NCBIfam" id="NF002352">
    <property type="entry name" value="PRK01318.1-3"/>
    <property type="match status" value="1"/>
</dbReference>
<dbReference type="InterPro" id="IPR001708">
    <property type="entry name" value="YidC/ALB3/OXA1/COX18"/>
</dbReference>
<keyword evidence="10 13" id="KW-0143">Chaperone</keyword>
<evidence type="ECO:0000256" key="12">
    <source>
        <dbReference type="ARBA" id="ARBA00033342"/>
    </source>
</evidence>
<dbReference type="GO" id="GO:0005886">
    <property type="term" value="C:plasma membrane"/>
    <property type="evidence" value="ECO:0007669"/>
    <property type="project" value="UniProtKB-SubCell"/>
</dbReference>
<dbReference type="NCBIfam" id="TIGR03592">
    <property type="entry name" value="yidC_oxa1_cterm"/>
    <property type="match status" value="1"/>
</dbReference>
<evidence type="ECO:0000256" key="8">
    <source>
        <dbReference type="ARBA" id="ARBA00022989"/>
    </source>
</evidence>
<feature type="transmembrane region" description="Helical" evidence="13">
    <location>
        <begin position="462"/>
        <end position="480"/>
    </location>
</feature>
<keyword evidence="6 13" id="KW-0812">Transmembrane</keyword>
<evidence type="ECO:0000256" key="11">
    <source>
        <dbReference type="ARBA" id="ARBA00033245"/>
    </source>
</evidence>
<keyword evidence="5 13" id="KW-1003">Cell membrane</keyword>
<evidence type="ECO:0000256" key="4">
    <source>
        <dbReference type="ARBA" id="ARBA00022448"/>
    </source>
</evidence>
<feature type="transmembrane region" description="Helical" evidence="13">
    <location>
        <begin position="421"/>
        <end position="442"/>
    </location>
</feature>